<reference evidence="2" key="1">
    <citation type="submission" date="2023-03" db="EMBL/GenBank/DDBJ databases">
        <title>Massive genome expansion in bonnet fungi (Mycena s.s.) driven by repeated elements and novel gene families across ecological guilds.</title>
        <authorList>
            <consortium name="Lawrence Berkeley National Laboratory"/>
            <person name="Harder C.B."/>
            <person name="Miyauchi S."/>
            <person name="Viragh M."/>
            <person name="Kuo A."/>
            <person name="Thoen E."/>
            <person name="Andreopoulos B."/>
            <person name="Lu D."/>
            <person name="Skrede I."/>
            <person name="Drula E."/>
            <person name="Henrissat B."/>
            <person name="Morin E."/>
            <person name="Kohler A."/>
            <person name="Barry K."/>
            <person name="LaButti K."/>
            <person name="Morin E."/>
            <person name="Salamov A."/>
            <person name="Lipzen A."/>
            <person name="Mereny Z."/>
            <person name="Hegedus B."/>
            <person name="Baldrian P."/>
            <person name="Stursova M."/>
            <person name="Weitz H."/>
            <person name="Taylor A."/>
            <person name="Grigoriev I.V."/>
            <person name="Nagy L.G."/>
            <person name="Martin F."/>
            <person name="Kauserud H."/>
        </authorList>
    </citation>
    <scope>NUCLEOTIDE SEQUENCE</scope>
    <source>
        <strain evidence="2">CBHHK182m</strain>
    </source>
</reference>
<comment type="caution">
    <text evidence="2">The sequence shown here is derived from an EMBL/GenBank/DDBJ whole genome shotgun (WGS) entry which is preliminary data.</text>
</comment>
<proteinExistence type="predicted"/>
<name>A0AAD7K6Y7_9AGAR</name>
<evidence type="ECO:0000313" key="3">
    <source>
        <dbReference type="Proteomes" id="UP001215598"/>
    </source>
</evidence>
<organism evidence="2 3">
    <name type="scientific">Mycena metata</name>
    <dbReference type="NCBI Taxonomy" id="1033252"/>
    <lineage>
        <taxon>Eukaryota</taxon>
        <taxon>Fungi</taxon>
        <taxon>Dikarya</taxon>
        <taxon>Basidiomycota</taxon>
        <taxon>Agaricomycotina</taxon>
        <taxon>Agaricomycetes</taxon>
        <taxon>Agaricomycetidae</taxon>
        <taxon>Agaricales</taxon>
        <taxon>Marasmiineae</taxon>
        <taxon>Mycenaceae</taxon>
        <taxon>Mycena</taxon>
    </lineage>
</organism>
<protein>
    <submittedName>
        <fullName evidence="2">Uncharacterized protein</fullName>
    </submittedName>
</protein>
<dbReference type="EMBL" id="JARKIB010000007">
    <property type="protein sequence ID" value="KAJ7778441.1"/>
    <property type="molecule type" value="Genomic_DNA"/>
</dbReference>
<dbReference type="AlphaFoldDB" id="A0AAD7K6Y7"/>
<sequence length="337" mass="37782">MSTCAENTEVFDFDIVIARGSLRVTEDREIIGRADSRYAPLRDAATVVFEHLRRSNHAQMRMHSLLFRMFLEHPPAKAAFKVKWGNDVGPEPSLVKEYLAKHLPTLVLASPTDLDAELTKKQLAWGLVLKEDSELGNANEIFLPKDLADLIVSRKGASPVAEMQRLVWSVSLEHEIMHALTDYAFPHISTPLLEGVGLDRNNGEAGHAFELLHLGFIIEVEIPKKEVKTPHRMQHMTRILGRTKFKTFEIDETTVDLLLSSLESDRIHDVDVAVQEKYVNQRHQSFGRFRVGGYSTDEAEDDGAAEREADGLGLGLGIEMPPIQSLQIGEEEEDVGQ</sequence>
<keyword evidence="3" id="KW-1185">Reference proteome</keyword>
<accession>A0AAD7K6Y7</accession>
<gene>
    <name evidence="2" type="ORF">B0H16DRAFT_1879078</name>
</gene>
<evidence type="ECO:0000256" key="1">
    <source>
        <dbReference type="SAM" id="MobiDB-lite"/>
    </source>
</evidence>
<dbReference type="Proteomes" id="UP001215598">
    <property type="component" value="Unassembled WGS sequence"/>
</dbReference>
<feature type="region of interest" description="Disordered" evidence="1">
    <location>
        <begin position="293"/>
        <end position="337"/>
    </location>
</feature>
<evidence type="ECO:0000313" key="2">
    <source>
        <dbReference type="EMBL" id="KAJ7778441.1"/>
    </source>
</evidence>